<dbReference type="KEGG" id="amob:HG15A2_21630"/>
<evidence type="ECO:0000256" key="1">
    <source>
        <dbReference type="SAM" id="SignalP"/>
    </source>
</evidence>
<dbReference type="SUPFAM" id="SSF56300">
    <property type="entry name" value="Metallo-dependent phosphatases"/>
    <property type="match status" value="1"/>
</dbReference>
<feature type="chain" id="PRO_5022025187" evidence="1">
    <location>
        <begin position="16"/>
        <end position="649"/>
    </location>
</feature>
<dbReference type="InterPro" id="IPR051918">
    <property type="entry name" value="STPP_CPPED1"/>
</dbReference>
<evidence type="ECO:0000313" key="4">
    <source>
        <dbReference type="Proteomes" id="UP000319852"/>
    </source>
</evidence>
<feature type="signal peptide" evidence="1">
    <location>
        <begin position="1"/>
        <end position="15"/>
    </location>
</feature>
<gene>
    <name evidence="3" type="ORF">HG15A2_21630</name>
</gene>
<accession>A0A517MVH8</accession>
<proteinExistence type="predicted"/>
<dbReference type="InterPro" id="IPR004843">
    <property type="entry name" value="Calcineurin-like_PHP"/>
</dbReference>
<dbReference type="RefSeq" id="WP_145060150.1">
    <property type="nucleotide sequence ID" value="NZ_CP036263.1"/>
</dbReference>
<sequence length="649" mass="73295" precursor="true">MCFAFLKIFSPPLLASVCFLAVCQQAHCHPEEGSLVESIDGAKVPTGILLPNIEGPQPWSDKPVLNDPLRFQIAIMTDRTGGHRPGVWMDAVRKLNQLRPEFVMSVGDLIEGYHKVHRRADQEWKEFLGFIDQLDMKFFFVAGNHDVTNEVLHKKWREHFGPTYYSFDYKQVHFVCLCSEEPVDRMSEEQIAWLSKDLEAHGDARWTLVFIHKPLWTYAERDLAAGKPDRTNWKKAEQLLVDRPHTVFAGHVHHYVQYQRNEQEYYALATTGGGSQLRGNQAGEFDHVMWLTMEKSGPQLVNLRLDGILPANVVTEQGSKRFNKFLSKTSVEVAPILLDEDSTEQFSSGEVAIRLTNGFTEPISLSGIIEGLPLRGLTVDPGTFDLEAQPGKTSELKVRVAFSDPIEYESLFRTSLVAQIHTAGDSKTSRKLKSERIIPVVIDRRFEFPKIAKLPEIDGKIQNWPESSNATSEKPLIIGNALSWQGPGDGSAKFFARYVPEGEQVYIGVRVVDDRVISSADRVELLIDPRPLSVRTTTPQYARSGLTISAYAPNEAGETKIDARRFRNNRIYGNVQAKSKLTDDGYDLEFAVPVKMLKEVQGRNWHSLQGTVVIHDADETDEKPAEIIWRGTPRVREISTGFGHFVREK</sequence>
<dbReference type="PANTHER" id="PTHR43143:SF1">
    <property type="entry name" value="SERINE_THREONINE-PROTEIN PHOSPHATASE CPPED1"/>
    <property type="match status" value="1"/>
</dbReference>
<dbReference type="PANTHER" id="PTHR43143">
    <property type="entry name" value="METALLOPHOSPHOESTERASE, CALCINEURIN SUPERFAMILY"/>
    <property type="match status" value="1"/>
</dbReference>
<dbReference type="EMBL" id="CP036263">
    <property type="protein sequence ID" value="QDS98876.1"/>
    <property type="molecule type" value="Genomic_DNA"/>
</dbReference>
<protein>
    <submittedName>
        <fullName evidence="3">Cyclic 3',5'-adenosine monophosphate phosphodiesterase</fullName>
    </submittedName>
</protein>
<keyword evidence="4" id="KW-1185">Reference proteome</keyword>
<dbReference type="Gene3D" id="2.60.40.1190">
    <property type="match status" value="1"/>
</dbReference>
<evidence type="ECO:0000259" key="2">
    <source>
        <dbReference type="Pfam" id="PF00149"/>
    </source>
</evidence>
<dbReference type="Pfam" id="PF00149">
    <property type="entry name" value="Metallophos"/>
    <property type="match status" value="1"/>
</dbReference>
<organism evidence="3 4">
    <name type="scientific">Adhaeretor mobilis</name>
    <dbReference type="NCBI Taxonomy" id="1930276"/>
    <lineage>
        <taxon>Bacteria</taxon>
        <taxon>Pseudomonadati</taxon>
        <taxon>Planctomycetota</taxon>
        <taxon>Planctomycetia</taxon>
        <taxon>Pirellulales</taxon>
        <taxon>Lacipirellulaceae</taxon>
        <taxon>Adhaeretor</taxon>
    </lineage>
</organism>
<reference evidence="3 4" key="1">
    <citation type="submission" date="2019-02" db="EMBL/GenBank/DDBJ databases">
        <title>Deep-cultivation of Planctomycetes and their phenomic and genomic characterization uncovers novel biology.</title>
        <authorList>
            <person name="Wiegand S."/>
            <person name="Jogler M."/>
            <person name="Boedeker C."/>
            <person name="Pinto D."/>
            <person name="Vollmers J."/>
            <person name="Rivas-Marin E."/>
            <person name="Kohn T."/>
            <person name="Peeters S.H."/>
            <person name="Heuer A."/>
            <person name="Rast P."/>
            <person name="Oberbeckmann S."/>
            <person name="Bunk B."/>
            <person name="Jeske O."/>
            <person name="Meyerdierks A."/>
            <person name="Storesund J.E."/>
            <person name="Kallscheuer N."/>
            <person name="Luecker S."/>
            <person name="Lage O.M."/>
            <person name="Pohl T."/>
            <person name="Merkel B.J."/>
            <person name="Hornburger P."/>
            <person name="Mueller R.-W."/>
            <person name="Bruemmer F."/>
            <person name="Labrenz M."/>
            <person name="Spormann A.M."/>
            <person name="Op den Camp H."/>
            <person name="Overmann J."/>
            <person name="Amann R."/>
            <person name="Jetten M.S.M."/>
            <person name="Mascher T."/>
            <person name="Medema M.H."/>
            <person name="Devos D.P."/>
            <person name="Kaster A.-K."/>
            <person name="Ovreas L."/>
            <person name="Rohde M."/>
            <person name="Galperin M.Y."/>
            <person name="Jogler C."/>
        </authorList>
    </citation>
    <scope>NUCLEOTIDE SEQUENCE [LARGE SCALE GENOMIC DNA]</scope>
    <source>
        <strain evidence="3 4">HG15A2</strain>
    </source>
</reference>
<dbReference type="SUPFAM" id="SSF49344">
    <property type="entry name" value="CBD9-like"/>
    <property type="match status" value="1"/>
</dbReference>
<dbReference type="InterPro" id="IPR029052">
    <property type="entry name" value="Metallo-depent_PP-like"/>
</dbReference>
<evidence type="ECO:0000313" key="3">
    <source>
        <dbReference type="EMBL" id="QDS98876.1"/>
    </source>
</evidence>
<keyword evidence="1" id="KW-0732">Signal</keyword>
<name>A0A517MVH8_9BACT</name>
<dbReference type="AlphaFoldDB" id="A0A517MVH8"/>
<dbReference type="GO" id="GO:0016787">
    <property type="term" value="F:hydrolase activity"/>
    <property type="evidence" value="ECO:0007669"/>
    <property type="project" value="InterPro"/>
</dbReference>
<dbReference type="Gene3D" id="3.60.21.10">
    <property type="match status" value="1"/>
</dbReference>
<feature type="domain" description="Calcineurin-like phosphoesterase" evidence="2">
    <location>
        <begin position="88"/>
        <end position="255"/>
    </location>
</feature>
<dbReference type="Proteomes" id="UP000319852">
    <property type="component" value="Chromosome"/>
</dbReference>
<dbReference type="OrthoDB" id="211986at2"/>